<evidence type="ECO:0008006" key="3">
    <source>
        <dbReference type="Google" id="ProtNLM"/>
    </source>
</evidence>
<comment type="caution">
    <text evidence="1">The sequence shown here is derived from an EMBL/GenBank/DDBJ whole genome shotgun (WGS) entry which is preliminary data.</text>
</comment>
<name>A0A2T4I7U8_9SPHN</name>
<dbReference type="RefSeq" id="WP_107393781.1">
    <property type="nucleotide sequence ID" value="NZ_PHHF01000006.1"/>
</dbReference>
<keyword evidence="2" id="KW-1185">Reference proteome</keyword>
<proteinExistence type="predicted"/>
<reference evidence="1 2" key="1">
    <citation type="submission" date="2017-11" db="EMBL/GenBank/DDBJ databases">
        <title>Sphingomonas oleivorans sp. nov., isolated from oil-contaminated soil.</title>
        <authorList>
            <person name="Wang L."/>
            <person name="Chen L."/>
        </authorList>
    </citation>
    <scope>NUCLEOTIDE SEQUENCE [LARGE SCALE GENOMIC DNA]</scope>
    <source>
        <strain evidence="1 2">K101</strain>
    </source>
</reference>
<dbReference type="Proteomes" id="UP000241206">
    <property type="component" value="Unassembled WGS sequence"/>
</dbReference>
<dbReference type="EMBL" id="PHHF01000006">
    <property type="protein sequence ID" value="PTD27473.1"/>
    <property type="molecule type" value="Genomic_DNA"/>
</dbReference>
<protein>
    <recommendedName>
        <fullName evidence="3">Restriction endonuclease type IV Mrr domain-containing protein</fullName>
    </recommendedName>
</protein>
<evidence type="ECO:0000313" key="1">
    <source>
        <dbReference type="EMBL" id="PTD27473.1"/>
    </source>
</evidence>
<evidence type="ECO:0000313" key="2">
    <source>
        <dbReference type="Proteomes" id="UP000241206"/>
    </source>
</evidence>
<dbReference type="AlphaFoldDB" id="A0A2T4I7U8"/>
<accession>A0A2T4I7U8</accession>
<organism evidence="1 2">
    <name type="scientific">Edaphosphingomonas fennica</name>
    <dbReference type="NCBI Taxonomy" id="114404"/>
    <lineage>
        <taxon>Bacteria</taxon>
        <taxon>Pseudomonadati</taxon>
        <taxon>Pseudomonadota</taxon>
        <taxon>Alphaproteobacteria</taxon>
        <taxon>Sphingomonadales</taxon>
        <taxon>Rhizorhabdaceae</taxon>
        <taxon>Edaphosphingomonas</taxon>
    </lineage>
</organism>
<sequence length="315" mass="35766">MTNIIARTVRPVHFEDFGGQDFERLVFVYHLRAGWSDLAWYGQTGSDLGRDIVGVEHFEDWQPRNTVIQCVNRASLTEAKATRDMEKACRAPGGVPDAFKFVCRGAVSSDQRDRVKAAGRKLGIHNVEIWSGVEFEEALRLRAEFLLQRFVEGVVFPDAASELRRFVDDFPDLSDEDTLRIMAAVFERPAFRTPFQAESSLPAFQQAIEDTISALNTGIWRTRDGTEIRRLPSLHTLRDAGTRATLTKVVRELDEIRRIFKRHLADQTIRHCSCDDPNCPVFMVDHGAARALDEARTKALQTFRRAWPSFDVSVA</sequence>
<gene>
    <name evidence="1" type="ORF">CV103_01680</name>
</gene>